<dbReference type="Proteomes" id="UP000509414">
    <property type="component" value="Chromosome"/>
</dbReference>
<dbReference type="InterPro" id="IPR003694">
    <property type="entry name" value="NAD_synthase"/>
</dbReference>
<keyword evidence="3 6" id="KW-0547">Nucleotide-binding</keyword>
<dbReference type="UniPathway" id="UPA00253">
    <property type="reaction ID" value="UER00333"/>
</dbReference>
<evidence type="ECO:0000313" key="9">
    <source>
        <dbReference type="EMBL" id="QLI05221.1"/>
    </source>
</evidence>
<dbReference type="CDD" id="cd00553">
    <property type="entry name" value="NAD_synthase"/>
    <property type="match status" value="1"/>
</dbReference>
<dbReference type="KEGG" id="cinf:CINF_0700"/>
<protein>
    <recommendedName>
        <fullName evidence="7">NH(3)-dependent NAD(+) synthetase</fullName>
        <ecNumber evidence="7">6.3.1.5</ecNumber>
    </recommendedName>
</protein>
<keyword evidence="2 6" id="KW-0436">Ligase</keyword>
<comment type="pathway">
    <text evidence="1">Cofactor biosynthesis; NAD(+) biosynthesis.</text>
</comment>
<evidence type="ECO:0000256" key="7">
    <source>
        <dbReference type="RuleBase" id="RU003812"/>
    </source>
</evidence>
<dbReference type="InterPro" id="IPR022310">
    <property type="entry name" value="NAD/GMP_synthase"/>
</dbReference>
<keyword evidence="5 6" id="KW-0520">NAD</keyword>
<dbReference type="EMBL" id="CP049075">
    <property type="protein sequence ID" value="QLI05221.1"/>
    <property type="molecule type" value="Genomic_DNA"/>
</dbReference>
<dbReference type="InterPro" id="IPR014729">
    <property type="entry name" value="Rossmann-like_a/b/a_fold"/>
</dbReference>
<dbReference type="GO" id="GO:0009435">
    <property type="term" value="P:NAD+ biosynthetic process"/>
    <property type="evidence" value="ECO:0007669"/>
    <property type="project" value="UniProtKB-UniPathway"/>
</dbReference>
<dbReference type="Gene3D" id="3.40.50.620">
    <property type="entry name" value="HUPs"/>
    <property type="match status" value="1"/>
</dbReference>
<keyword evidence="10" id="KW-1185">Reference proteome</keyword>
<evidence type="ECO:0000256" key="3">
    <source>
        <dbReference type="ARBA" id="ARBA00022741"/>
    </source>
</evidence>
<evidence type="ECO:0000256" key="6">
    <source>
        <dbReference type="RuleBase" id="RU003811"/>
    </source>
</evidence>
<dbReference type="PANTHER" id="PTHR23090:SF9">
    <property type="entry name" value="GLUTAMINE-DEPENDENT NAD(+) SYNTHETASE"/>
    <property type="match status" value="1"/>
</dbReference>
<dbReference type="PANTHER" id="PTHR23090">
    <property type="entry name" value="NH 3 /GLUTAMINE-DEPENDENT NAD + SYNTHETASE"/>
    <property type="match status" value="1"/>
</dbReference>
<accession>A0A7H9CHR9</accession>
<dbReference type="GO" id="GO:0004359">
    <property type="term" value="F:glutaminase activity"/>
    <property type="evidence" value="ECO:0007669"/>
    <property type="project" value="InterPro"/>
</dbReference>
<evidence type="ECO:0000256" key="5">
    <source>
        <dbReference type="ARBA" id="ARBA00023027"/>
    </source>
</evidence>
<organism evidence="9 10">
    <name type="scientific">Candidatus Campylobacter infans</name>
    <dbReference type="NCBI Taxonomy" id="2561898"/>
    <lineage>
        <taxon>Bacteria</taxon>
        <taxon>Pseudomonadati</taxon>
        <taxon>Campylobacterota</taxon>
        <taxon>Epsilonproteobacteria</taxon>
        <taxon>Campylobacterales</taxon>
        <taxon>Campylobacteraceae</taxon>
        <taxon>Campylobacter</taxon>
    </lineage>
</organism>
<evidence type="ECO:0000256" key="4">
    <source>
        <dbReference type="ARBA" id="ARBA00022840"/>
    </source>
</evidence>
<dbReference type="NCBIfam" id="NF010587">
    <property type="entry name" value="PRK13980.1"/>
    <property type="match status" value="1"/>
</dbReference>
<dbReference type="SUPFAM" id="SSF52402">
    <property type="entry name" value="Adenine nucleotide alpha hydrolases-like"/>
    <property type="match status" value="1"/>
</dbReference>
<evidence type="ECO:0000259" key="8">
    <source>
        <dbReference type="Pfam" id="PF02540"/>
    </source>
</evidence>
<feature type="domain" description="NAD/GMP synthase" evidence="8">
    <location>
        <begin position="9"/>
        <end position="248"/>
    </location>
</feature>
<evidence type="ECO:0000256" key="2">
    <source>
        <dbReference type="ARBA" id="ARBA00022598"/>
    </source>
</evidence>
<comment type="catalytic activity">
    <reaction evidence="7">
        <text>deamido-NAD(+) + NH4(+) + ATP = AMP + diphosphate + NAD(+) + H(+)</text>
        <dbReference type="Rhea" id="RHEA:21188"/>
        <dbReference type="ChEBI" id="CHEBI:15378"/>
        <dbReference type="ChEBI" id="CHEBI:28938"/>
        <dbReference type="ChEBI" id="CHEBI:30616"/>
        <dbReference type="ChEBI" id="CHEBI:33019"/>
        <dbReference type="ChEBI" id="CHEBI:57540"/>
        <dbReference type="ChEBI" id="CHEBI:58437"/>
        <dbReference type="ChEBI" id="CHEBI:456215"/>
        <dbReference type="EC" id="6.3.1.5"/>
    </reaction>
</comment>
<comment type="similarity">
    <text evidence="6">Belongs to the NAD synthetase family.</text>
</comment>
<evidence type="ECO:0000313" key="10">
    <source>
        <dbReference type="Proteomes" id="UP000509414"/>
    </source>
</evidence>
<dbReference type="GO" id="GO:0005524">
    <property type="term" value="F:ATP binding"/>
    <property type="evidence" value="ECO:0007669"/>
    <property type="project" value="UniProtKB-KW"/>
</dbReference>
<proteinExistence type="inferred from homology"/>
<reference evidence="9 10" key="1">
    <citation type="submission" date="2020-02" db="EMBL/GenBank/DDBJ databases">
        <title>Complete genome sequence of the novel Campylobacter species Candidatus Campylobacter infans.</title>
        <authorList>
            <person name="Duim B."/>
            <person name="Zomer A."/>
            <person name="van der Graaf L."/>
            <person name="Wagenaar J."/>
        </authorList>
    </citation>
    <scope>NUCLEOTIDE SEQUENCE [LARGE SCALE GENOMIC DNA]</scope>
    <source>
        <strain evidence="9 10">19S00001</strain>
    </source>
</reference>
<dbReference type="GO" id="GO:0008795">
    <property type="term" value="F:NAD+ synthase activity"/>
    <property type="evidence" value="ECO:0007669"/>
    <property type="project" value="UniProtKB-EC"/>
</dbReference>
<dbReference type="RefSeq" id="WP_179975769.1">
    <property type="nucleotide sequence ID" value="NZ_CP049075.1"/>
</dbReference>
<dbReference type="Pfam" id="PF02540">
    <property type="entry name" value="NAD_synthase"/>
    <property type="match status" value="1"/>
</dbReference>
<dbReference type="NCBIfam" id="TIGR00552">
    <property type="entry name" value="nadE"/>
    <property type="match status" value="1"/>
</dbReference>
<dbReference type="GO" id="GO:0005737">
    <property type="term" value="C:cytoplasm"/>
    <property type="evidence" value="ECO:0007669"/>
    <property type="project" value="InterPro"/>
</dbReference>
<dbReference type="AlphaFoldDB" id="A0A7H9CHR9"/>
<evidence type="ECO:0000256" key="1">
    <source>
        <dbReference type="ARBA" id="ARBA00004790"/>
    </source>
</evidence>
<gene>
    <name evidence="9" type="primary">nadE</name>
    <name evidence="9" type="ORF">CINF_0700</name>
</gene>
<dbReference type="EC" id="6.3.1.5" evidence="7"/>
<sequence>MLNFKQMQENILNFMSDYLENSGAKGFCVGLSGGLDSAVVLSLCAKIAPTSALLMPTNASQERHFNDALALAKSLKVEYKILNIQSILDSFLQKCSIDDLSTNCAKLRAGNITARIRMVLLYDYSALNSLLVAGTSNKSEQMLGYGTIYGDMACALNPLAHIFKSDLFDFARFLGLSQNIINKAPSADLWINQSDEGEMGFNYTELDAVLKGICAGLDEKDLIKNYGAELSEFVLKRVKNNAFKLKMPAILE</sequence>
<dbReference type="GO" id="GO:0003952">
    <property type="term" value="F:NAD+ synthase (glutamine-hydrolyzing) activity"/>
    <property type="evidence" value="ECO:0007669"/>
    <property type="project" value="InterPro"/>
</dbReference>
<keyword evidence="4 6" id="KW-0067">ATP-binding</keyword>
<name>A0A7H9CHR9_9BACT</name>